<dbReference type="EMBL" id="MU253945">
    <property type="protein sequence ID" value="KAG9243874.1"/>
    <property type="molecule type" value="Genomic_DNA"/>
</dbReference>
<dbReference type="AlphaFoldDB" id="A0A9P7Z1H4"/>
<dbReference type="Proteomes" id="UP000887226">
    <property type="component" value="Unassembled WGS sequence"/>
</dbReference>
<feature type="compositionally biased region" description="Polar residues" evidence="1">
    <location>
        <begin position="449"/>
        <end position="465"/>
    </location>
</feature>
<comment type="caution">
    <text evidence="3">The sequence shown here is derived from an EMBL/GenBank/DDBJ whole genome shotgun (WGS) entry which is preliminary data.</text>
</comment>
<organism evidence="3 4">
    <name type="scientific">Calycina marina</name>
    <dbReference type="NCBI Taxonomy" id="1763456"/>
    <lineage>
        <taxon>Eukaryota</taxon>
        <taxon>Fungi</taxon>
        <taxon>Dikarya</taxon>
        <taxon>Ascomycota</taxon>
        <taxon>Pezizomycotina</taxon>
        <taxon>Leotiomycetes</taxon>
        <taxon>Helotiales</taxon>
        <taxon>Pezizellaceae</taxon>
        <taxon>Calycina</taxon>
    </lineage>
</organism>
<dbReference type="Pfam" id="PF20233">
    <property type="entry name" value="DUF6590"/>
    <property type="match status" value="1"/>
</dbReference>
<dbReference type="OrthoDB" id="3559580at2759"/>
<reference evidence="3" key="1">
    <citation type="journal article" date="2021" name="IMA Fungus">
        <title>Genomic characterization of three marine fungi, including Emericellopsis atlantica sp. nov. with signatures of a generalist lifestyle and marine biomass degradation.</title>
        <authorList>
            <person name="Hagestad O.C."/>
            <person name="Hou L."/>
            <person name="Andersen J.H."/>
            <person name="Hansen E.H."/>
            <person name="Altermark B."/>
            <person name="Li C."/>
            <person name="Kuhnert E."/>
            <person name="Cox R.J."/>
            <person name="Crous P.W."/>
            <person name="Spatafora J.W."/>
            <person name="Lail K."/>
            <person name="Amirebrahimi M."/>
            <person name="Lipzen A."/>
            <person name="Pangilinan J."/>
            <person name="Andreopoulos W."/>
            <person name="Hayes R.D."/>
            <person name="Ng V."/>
            <person name="Grigoriev I.V."/>
            <person name="Jackson S.A."/>
            <person name="Sutton T.D.S."/>
            <person name="Dobson A.D.W."/>
            <person name="Rama T."/>
        </authorList>
    </citation>
    <scope>NUCLEOTIDE SEQUENCE</scope>
    <source>
        <strain evidence="3">TRa3180A</strain>
    </source>
</reference>
<evidence type="ECO:0000259" key="2">
    <source>
        <dbReference type="Pfam" id="PF20233"/>
    </source>
</evidence>
<gene>
    <name evidence="3" type="ORF">BJ878DRAFT_98872</name>
</gene>
<accession>A0A9P7Z1H4</accession>
<keyword evidence="4" id="KW-1185">Reference proteome</keyword>
<feature type="compositionally biased region" description="Basic residues" evidence="1">
    <location>
        <begin position="466"/>
        <end position="488"/>
    </location>
</feature>
<evidence type="ECO:0000313" key="3">
    <source>
        <dbReference type="EMBL" id="KAG9243874.1"/>
    </source>
</evidence>
<evidence type="ECO:0000256" key="1">
    <source>
        <dbReference type="SAM" id="MobiDB-lite"/>
    </source>
</evidence>
<evidence type="ECO:0000313" key="4">
    <source>
        <dbReference type="Proteomes" id="UP000887226"/>
    </source>
</evidence>
<dbReference type="InterPro" id="IPR046497">
    <property type="entry name" value="DUF6590"/>
</dbReference>
<dbReference type="PANTHER" id="PTHR35391:SF5">
    <property type="entry name" value="DUF6590 DOMAIN-CONTAINING PROTEIN"/>
    <property type="match status" value="1"/>
</dbReference>
<feature type="compositionally biased region" description="Polar residues" evidence="1">
    <location>
        <begin position="112"/>
        <end position="129"/>
    </location>
</feature>
<dbReference type="PANTHER" id="PTHR35391">
    <property type="entry name" value="C2H2-TYPE DOMAIN-CONTAINING PROTEIN-RELATED"/>
    <property type="match status" value="1"/>
</dbReference>
<feature type="compositionally biased region" description="Acidic residues" evidence="1">
    <location>
        <begin position="435"/>
        <end position="444"/>
    </location>
</feature>
<feature type="compositionally biased region" description="Polar residues" evidence="1">
    <location>
        <begin position="145"/>
        <end position="156"/>
    </location>
</feature>
<name>A0A9P7Z1H4_9HELO</name>
<feature type="domain" description="DUF6590" evidence="2">
    <location>
        <begin position="170"/>
        <end position="320"/>
    </location>
</feature>
<feature type="region of interest" description="Disordered" evidence="1">
    <location>
        <begin position="416"/>
        <end position="488"/>
    </location>
</feature>
<protein>
    <recommendedName>
        <fullName evidence="2">DUF6590 domain-containing protein</fullName>
    </recommendedName>
</protein>
<sequence>MDINIAQSQCEWNFPTGNPPQHGQQRAAYSPTILNDNTRQRADMQVNATEESDDYTLSSATINLSIGNFQTETQSQYGAHASGTASTSQAIMCEPRYAFTDVAMPGTVLQRNLDGTTPRGSSTIANTGARTKAPYGSAGRHRVVNSENQPAETSASRPDRSYKQRNSDWKTFFKPGRVFITKWTEAVSELTTNMEDPTFLSHVSILKSGEKVYSKGRRFVVVAFDPRVRCCKCLPVTTYSGRGIEKRGINLTDHGQIYSGESKPSLVADIVKDPIKVNLARGVNPILESSFINYNKCYSVETNVKVRDVGELDTHSIRLVKRYWNESMIVNEDNEPEDNATRGLPDNSQGADYTEICPDIEAILDHEIAQDKNGNKTIWYLATRADGYGDMWFEGQNVPDEWILWYHNYISENTEGEPGVQGSSASNVLGSEDAGGGEEEDDPIAEIHQQAQNATNSRQDSSNACSRRHLKQSNGKHKKGKNGRSKSR</sequence>
<feature type="region of interest" description="Disordered" evidence="1">
    <location>
        <begin position="112"/>
        <end position="166"/>
    </location>
</feature>
<proteinExistence type="predicted"/>
<feature type="compositionally biased region" description="Basic and acidic residues" evidence="1">
    <location>
        <begin position="157"/>
        <end position="166"/>
    </location>
</feature>